<dbReference type="Pfam" id="PF00460">
    <property type="entry name" value="Flg_bb_rod"/>
    <property type="match status" value="1"/>
</dbReference>
<dbReference type="GO" id="GO:0009425">
    <property type="term" value="C:bacterial-type flagellum basal body"/>
    <property type="evidence" value="ECO:0007669"/>
    <property type="project" value="UniProtKB-SubCell"/>
</dbReference>
<dbReference type="InterPro" id="IPR053967">
    <property type="entry name" value="LlgE_F_G-like_D1"/>
</dbReference>
<dbReference type="OrthoDB" id="9800375at2"/>
<name>A0A2P8HHR1_9BACI</name>
<evidence type="ECO:0000256" key="1">
    <source>
        <dbReference type="ARBA" id="ARBA00009677"/>
    </source>
</evidence>
<keyword evidence="7" id="KW-1185">Reference proteome</keyword>
<dbReference type="Pfam" id="PF06429">
    <property type="entry name" value="Flg_bbr_C"/>
    <property type="match status" value="1"/>
</dbReference>
<protein>
    <submittedName>
        <fullName evidence="6">Flagellar basal-body rod protein FlgG</fullName>
    </submittedName>
</protein>
<evidence type="ECO:0000259" key="3">
    <source>
        <dbReference type="Pfam" id="PF00460"/>
    </source>
</evidence>
<dbReference type="SUPFAM" id="SSF117143">
    <property type="entry name" value="Flagellar hook protein flgE"/>
    <property type="match status" value="1"/>
</dbReference>
<feature type="domain" description="Flagellar hook protein FlgE/F/G-like D1" evidence="5">
    <location>
        <begin position="111"/>
        <end position="171"/>
    </location>
</feature>
<dbReference type="InterPro" id="IPR010930">
    <property type="entry name" value="Flg_bb/hook_C_dom"/>
</dbReference>
<dbReference type="Pfam" id="PF22692">
    <property type="entry name" value="LlgE_F_G_D1"/>
    <property type="match status" value="1"/>
</dbReference>
<dbReference type="RefSeq" id="WP_106588442.1">
    <property type="nucleotide sequence ID" value="NZ_PYAV01000006.1"/>
</dbReference>
<dbReference type="Proteomes" id="UP000242310">
    <property type="component" value="Unassembled WGS sequence"/>
</dbReference>
<keyword evidence="6" id="KW-0966">Cell projection</keyword>
<feature type="domain" description="Flagellar basal body rod protein N-terminal" evidence="3">
    <location>
        <begin position="8"/>
        <end position="35"/>
    </location>
</feature>
<reference evidence="6 7" key="1">
    <citation type="submission" date="2018-03" db="EMBL/GenBank/DDBJ databases">
        <title>Genomic Encyclopedia of Type Strains, Phase III (KMG-III): the genomes of soil and plant-associated and newly described type strains.</title>
        <authorList>
            <person name="Whitman W."/>
        </authorList>
    </citation>
    <scope>NUCLEOTIDE SEQUENCE [LARGE SCALE GENOMIC DNA]</scope>
    <source>
        <strain evidence="6 7">CGMCC 1.07653</strain>
    </source>
</reference>
<evidence type="ECO:0000313" key="7">
    <source>
        <dbReference type="Proteomes" id="UP000242310"/>
    </source>
</evidence>
<gene>
    <name evidence="6" type="ORF">B0H94_10613</name>
</gene>
<organism evidence="6 7">
    <name type="scientific">Salsuginibacillus halophilus</name>
    <dbReference type="NCBI Taxonomy" id="517424"/>
    <lineage>
        <taxon>Bacteria</taxon>
        <taxon>Bacillati</taxon>
        <taxon>Bacillota</taxon>
        <taxon>Bacilli</taxon>
        <taxon>Bacillales</taxon>
        <taxon>Bacillaceae</taxon>
        <taxon>Salsuginibacillus</taxon>
    </lineage>
</organism>
<dbReference type="InterPro" id="IPR001444">
    <property type="entry name" value="Flag_bb_rod_N"/>
</dbReference>
<keyword evidence="2" id="KW-0975">Bacterial flagellum</keyword>
<comment type="caution">
    <text evidence="6">The sequence shown here is derived from an EMBL/GenBank/DDBJ whole genome shotgun (WGS) entry which is preliminary data.</text>
</comment>
<comment type="subcellular location">
    <subcellularLocation>
        <location evidence="2">Bacterial flagellum basal body</location>
    </subcellularLocation>
</comment>
<proteinExistence type="inferred from homology"/>
<evidence type="ECO:0000259" key="4">
    <source>
        <dbReference type="Pfam" id="PF06429"/>
    </source>
</evidence>
<dbReference type="EMBL" id="PYAV01000006">
    <property type="protein sequence ID" value="PSL45758.1"/>
    <property type="molecule type" value="Genomic_DNA"/>
</dbReference>
<evidence type="ECO:0000256" key="2">
    <source>
        <dbReference type="RuleBase" id="RU362116"/>
    </source>
</evidence>
<accession>A0A2P8HHR1</accession>
<dbReference type="GO" id="GO:0071978">
    <property type="term" value="P:bacterial-type flagellum-dependent swarming motility"/>
    <property type="evidence" value="ECO:0007669"/>
    <property type="project" value="TreeGrafter"/>
</dbReference>
<dbReference type="InterPro" id="IPR037925">
    <property type="entry name" value="FlgE/F/G-like"/>
</dbReference>
<keyword evidence="6" id="KW-0969">Cilium</keyword>
<dbReference type="NCBIfam" id="TIGR03506">
    <property type="entry name" value="FlgEFG_subfam"/>
    <property type="match status" value="1"/>
</dbReference>
<evidence type="ECO:0000313" key="6">
    <source>
        <dbReference type="EMBL" id="PSL45758.1"/>
    </source>
</evidence>
<comment type="similarity">
    <text evidence="1 2">Belongs to the flagella basal body rod proteins family.</text>
</comment>
<feature type="domain" description="Flagellar basal-body/hook protein C-terminal" evidence="4">
    <location>
        <begin position="225"/>
        <end position="268"/>
    </location>
</feature>
<dbReference type="PANTHER" id="PTHR30435:SF19">
    <property type="entry name" value="FLAGELLAR BASAL-BODY ROD PROTEIN FLGG"/>
    <property type="match status" value="1"/>
</dbReference>
<evidence type="ECO:0000259" key="5">
    <source>
        <dbReference type="Pfam" id="PF22692"/>
    </source>
</evidence>
<sequence length="274" mass="29739">MLRGFYGAGAGMITQQRHSEMLNNNLANAQTPGYKGDNASIRSFPEMLMQAENVGAAPGGRNELIGSMNTGTYMQERTPNFAQGDTRQTENNTDMAIVQGDVPVNEEGNSGALFFNVANEDGDLRYTRNGSFAVDGEGFLTTAQGNYVLDDAGDEIFVNNEEFTVDAGGNVFDDDGEELATIDISFAAAPEDLVKEGDGLLAVPEDEDALPTAIGDDDINYDINQGFVEESNVDLMRTMSDMMESMRIFEANQTVLQAYDQSMERAVNDVGRLQ</sequence>
<dbReference type="AlphaFoldDB" id="A0A2P8HHR1"/>
<dbReference type="InterPro" id="IPR020013">
    <property type="entry name" value="Flagellar_FlgE/F/G"/>
</dbReference>
<keyword evidence="6" id="KW-0282">Flagellum</keyword>
<dbReference type="PANTHER" id="PTHR30435">
    <property type="entry name" value="FLAGELLAR PROTEIN"/>
    <property type="match status" value="1"/>
</dbReference>